<dbReference type="GO" id="GO:0005886">
    <property type="term" value="C:plasma membrane"/>
    <property type="evidence" value="ECO:0007669"/>
    <property type="project" value="UniProtKB-SubCell"/>
</dbReference>
<comment type="caution">
    <text evidence="11">The sequence shown here is derived from an EMBL/GenBank/DDBJ whole genome shotgun (WGS) entry which is preliminary data.</text>
</comment>
<dbReference type="InterPro" id="IPR000515">
    <property type="entry name" value="MetI-like"/>
</dbReference>
<evidence type="ECO:0000256" key="6">
    <source>
        <dbReference type="ARBA" id="ARBA00022927"/>
    </source>
</evidence>
<dbReference type="CDD" id="cd06261">
    <property type="entry name" value="TM_PBP2"/>
    <property type="match status" value="1"/>
</dbReference>
<evidence type="ECO:0000313" key="11">
    <source>
        <dbReference type="EMBL" id="MEN9060089.1"/>
    </source>
</evidence>
<feature type="domain" description="ABC transmembrane type-1" evidence="10">
    <location>
        <begin position="1"/>
        <end position="105"/>
    </location>
</feature>
<dbReference type="InterPro" id="IPR035906">
    <property type="entry name" value="MetI-like_sf"/>
</dbReference>
<dbReference type="InterPro" id="IPR050366">
    <property type="entry name" value="BP-dependent_transpt_permease"/>
</dbReference>
<reference evidence="11 12" key="1">
    <citation type="submission" date="2024-05" db="EMBL/GenBank/DDBJ databases">
        <title>Genome sequence of Ponticoccus litoralis KCCM 90028.</title>
        <authorList>
            <person name="Kim J.M."/>
            <person name="Lee J.K."/>
            <person name="Choi B.J."/>
            <person name="Bayburt H."/>
            <person name="Baek J.H."/>
            <person name="Jeon C.O."/>
        </authorList>
    </citation>
    <scope>NUCLEOTIDE SEQUENCE [LARGE SCALE GENOMIC DNA]</scope>
    <source>
        <strain evidence="11 12">KCCM 90028</strain>
    </source>
</reference>
<sequence length="105" mass="11240">MPTVTRVVRGAVMSLREQEFIEASRLMGHPVGYTLRAHVIPNCLAPVIVIATSMFGSVLLTESALSFLGLGVPPPAPTWGTCWPAHAPTCPRRPGWGFSRGSASR</sequence>
<keyword evidence="5" id="KW-0571">Peptide transport</keyword>
<dbReference type="GO" id="GO:0015833">
    <property type="term" value="P:peptide transport"/>
    <property type="evidence" value="ECO:0007669"/>
    <property type="project" value="UniProtKB-KW"/>
</dbReference>
<organism evidence="11 12">
    <name type="scientific">Ponticoccus litoralis</name>
    <dbReference type="NCBI Taxonomy" id="422297"/>
    <lineage>
        <taxon>Bacteria</taxon>
        <taxon>Pseudomonadati</taxon>
        <taxon>Pseudomonadota</taxon>
        <taxon>Alphaproteobacteria</taxon>
        <taxon>Rhodobacterales</taxon>
        <taxon>Roseobacteraceae</taxon>
        <taxon>Ponticoccus</taxon>
    </lineage>
</organism>
<dbReference type="PROSITE" id="PS50928">
    <property type="entry name" value="ABC_TM1"/>
    <property type="match status" value="1"/>
</dbReference>
<comment type="subcellular location">
    <subcellularLocation>
        <location evidence="1 9">Cell membrane</location>
        <topology evidence="1 9">Multi-pass membrane protein</topology>
    </subcellularLocation>
</comment>
<dbReference type="AlphaFoldDB" id="A0AAW9S7Z9"/>
<evidence type="ECO:0000256" key="9">
    <source>
        <dbReference type="RuleBase" id="RU363032"/>
    </source>
</evidence>
<evidence type="ECO:0000256" key="7">
    <source>
        <dbReference type="ARBA" id="ARBA00022989"/>
    </source>
</evidence>
<keyword evidence="2 9" id="KW-0813">Transport</keyword>
<proteinExistence type="inferred from homology"/>
<protein>
    <submittedName>
        <fullName evidence="11">ABC transporter permease subunit</fullName>
    </submittedName>
</protein>
<comment type="similarity">
    <text evidence="9">Belongs to the binding-protein-dependent transport system permease family.</text>
</comment>
<keyword evidence="12" id="KW-1185">Reference proteome</keyword>
<gene>
    <name evidence="11" type="ORF">ABFB10_02585</name>
</gene>
<dbReference type="SUPFAM" id="SSF161098">
    <property type="entry name" value="MetI-like"/>
    <property type="match status" value="1"/>
</dbReference>
<dbReference type="GO" id="GO:0015031">
    <property type="term" value="P:protein transport"/>
    <property type="evidence" value="ECO:0007669"/>
    <property type="project" value="UniProtKB-KW"/>
</dbReference>
<evidence type="ECO:0000256" key="1">
    <source>
        <dbReference type="ARBA" id="ARBA00004651"/>
    </source>
</evidence>
<keyword evidence="3" id="KW-1003">Cell membrane</keyword>
<keyword evidence="7" id="KW-1133">Transmembrane helix</keyword>
<accession>A0AAW9S7Z9</accession>
<evidence type="ECO:0000256" key="2">
    <source>
        <dbReference type="ARBA" id="ARBA00022448"/>
    </source>
</evidence>
<name>A0AAW9S7Z9_9RHOB</name>
<dbReference type="Gene3D" id="1.10.3720.10">
    <property type="entry name" value="MetI-like"/>
    <property type="match status" value="1"/>
</dbReference>
<evidence type="ECO:0000256" key="3">
    <source>
        <dbReference type="ARBA" id="ARBA00022475"/>
    </source>
</evidence>
<dbReference type="EMBL" id="JBDNCH010000002">
    <property type="protein sequence ID" value="MEN9060089.1"/>
    <property type="molecule type" value="Genomic_DNA"/>
</dbReference>
<dbReference type="Proteomes" id="UP001428774">
    <property type="component" value="Unassembled WGS sequence"/>
</dbReference>
<keyword evidence="4" id="KW-0812">Transmembrane</keyword>
<evidence type="ECO:0000313" key="12">
    <source>
        <dbReference type="Proteomes" id="UP001428774"/>
    </source>
</evidence>
<keyword evidence="6" id="KW-0653">Protein transport</keyword>
<dbReference type="Pfam" id="PF00528">
    <property type="entry name" value="BPD_transp_1"/>
    <property type="match status" value="1"/>
</dbReference>
<evidence type="ECO:0000256" key="5">
    <source>
        <dbReference type="ARBA" id="ARBA00022856"/>
    </source>
</evidence>
<dbReference type="GO" id="GO:0055085">
    <property type="term" value="P:transmembrane transport"/>
    <property type="evidence" value="ECO:0007669"/>
    <property type="project" value="InterPro"/>
</dbReference>
<evidence type="ECO:0000256" key="4">
    <source>
        <dbReference type="ARBA" id="ARBA00022692"/>
    </source>
</evidence>
<evidence type="ECO:0000259" key="10">
    <source>
        <dbReference type="PROSITE" id="PS50928"/>
    </source>
</evidence>
<keyword evidence="8" id="KW-0472">Membrane</keyword>
<dbReference type="PANTHER" id="PTHR43386:SF1">
    <property type="entry name" value="D,D-DIPEPTIDE TRANSPORT SYSTEM PERMEASE PROTEIN DDPC-RELATED"/>
    <property type="match status" value="1"/>
</dbReference>
<evidence type="ECO:0000256" key="8">
    <source>
        <dbReference type="ARBA" id="ARBA00023136"/>
    </source>
</evidence>
<dbReference type="PANTHER" id="PTHR43386">
    <property type="entry name" value="OLIGOPEPTIDE TRANSPORT SYSTEM PERMEASE PROTEIN APPC"/>
    <property type="match status" value="1"/>
</dbReference>